<evidence type="ECO:0000256" key="8">
    <source>
        <dbReference type="PROSITE-ProRule" id="PRU00283"/>
    </source>
</evidence>
<organism evidence="12 13">
    <name type="scientific">Nepenthes gracilis</name>
    <name type="common">Slender pitcher plant</name>
    <dbReference type="NCBI Taxonomy" id="150966"/>
    <lineage>
        <taxon>Eukaryota</taxon>
        <taxon>Viridiplantae</taxon>
        <taxon>Streptophyta</taxon>
        <taxon>Embryophyta</taxon>
        <taxon>Tracheophyta</taxon>
        <taxon>Spermatophyta</taxon>
        <taxon>Magnoliopsida</taxon>
        <taxon>eudicotyledons</taxon>
        <taxon>Gunneridae</taxon>
        <taxon>Pentapetalae</taxon>
        <taxon>Caryophyllales</taxon>
        <taxon>Nepenthaceae</taxon>
        <taxon>Nepenthes</taxon>
    </lineage>
</organism>
<gene>
    <name evidence="12" type="ORF">Nepgr_012291</name>
</gene>
<dbReference type="InterPro" id="IPR036961">
    <property type="entry name" value="Kinesin_motor_dom_sf"/>
</dbReference>
<accession>A0AAD3SGP0</accession>
<evidence type="ECO:0000256" key="6">
    <source>
        <dbReference type="ARBA" id="ARBA00023175"/>
    </source>
</evidence>
<dbReference type="Pfam" id="PF00657">
    <property type="entry name" value="Lipase_GDSL"/>
    <property type="match status" value="1"/>
</dbReference>
<comment type="caution">
    <text evidence="12">The sequence shown here is derived from an EMBL/GenBank/DDBJ whole genome shotgun (WGS) entry which is preliminary data.</text>
</comment>
<comment type="similarity">
    <text evidence="1">Belongs to the 'GDSL' lipolytic enzyme family.</text>
</comment>
<dbReference type="AlphaFoldDB" id="A0AAD3SGP0"/>
<dbReference type="InterPro" id="IPR036514">
    <property type="entry name" value="SGNH_hydro_sf"/>
</dbReference>
<dbReference type="GO" id="GO:0007018">
    <property type="term" value="P:microtubule-based movement"/>
    <property type="evidence" value="ECO:0007669"/>
    <property type="project" value="InterPro"/>
</dbReference>
<evidence type="ECO:0000256" key="3">
    <source>
        <dbReference type="ARBA" id="ARBA00022741"/>
    </source>
</evidence>
<dbReference type="GO" id="GO:0005524">
    <property type="term" value="F:ATP binding"/>
    <property type="evidence" value="ECO:0007669"/>
    <property type="project" value="UniProtKB-UniRule"/>
</dbReference>
<keyword evidence="13" id="KW-1185">Reference proteome</keyword>
<dbReference type="PROSITE" id="PS50067">
    <property type="entry name" value="KINESIN_MOTOR_2"/>
    <property type="match status" value="1"/>
</dbReference>
<dbReference type="InterPro" id="IPR001087">
    <property type="entry name" value="GDSL"/>
</dbReference>
<dbReference type="InterPro" id="IPR001752">
    <property type="entry name" value="Kinesin_motor_dom"/>
</dbReference>
<reference evidence="12" key="1">
    <citation type="submission" date="2023-05" db="EMBL/GenBank/DDBJ databases">
        <title>Nepenthes gracilis genome sequencing.</title>
        <authorList>
            <person name="Fukushima K."/>
        </authorList>
    </citation>
    <scope>NUCLEOTIDE SEQUENCE</scope>
    <source>
        <strain evidence="12">SING2019-196</strain>
    </source>
</reference>
<dbReference type="GO" id="GO:0008017">
    <property type="term" value="F:microtubule binding"/>
    <property type="evidence" value="ECO:0007669"/>
    <property type="project" value="InterPro"/>
</dbReference>
<proteinExistence type="inferred from homology"/>
<protein>
    <recommendedName>
        <fullName evidence="9">Kinesin-like protein</fullName>
    </recommendedName>
</protein>
<keyword evidence="6 8" id="KW-0505">Motor protein</keyword>
<dbReference type="PANTHER" id="PTHR22835">
    <property type="entry name" value="ZINC FINGER FYVE DOMAIN CONTAINING PROTEIN"/>
    <property type="match status" value="1"/>
</dbReference>
<dbReference type="InterPro" id="IPR019821">
    <property type="entry name" value="Kinesin_motor_CS"/>
</dbReference>
<evidence type="ECO:0000256" key="4">
    <source>
        <dbReference type="ARBA" id="ARBA00022801"/>
    </source>
</evidence>
<evidence type="ECO:0000256" key="1">
    <source>
        <dbReference type="ARBA" id="ARBA00008668"/>
    </source>
</evidence>
<dbReference type="PRINTS" id="PR00380">
    <property type="entry name" value="KINESINHEAVY"/>
</dbReference>
<keyword evidence="7" id="KW-0325">Glycoprotein</keyword>
<sequence length="747" mass="82169">MSNFLVCARFRPLSSREKRNHGANVCIRRIDDGTFIFKDEKDGDLAFSFDRVFYEESDQANIFEFLALPIVHDAVNGINGTIITYGQTGAGKTYSLEGPSILDCDEQKKGLLPRVVEEIFRIIKPSLEATASLVKLSMVEIYMEKVRDLFDLSKDNIQIKESKLEGILLNGVTEQELPVDKRIKSGKLILVDLAGSEKVEKTGAEGRVLEEAKAINKSLSALGNVINTLTCSSQGKGNHIPYRDSKLTRILQDALVGAKHIKASLHNCSEDENSRKQKIMLQNKDESYDRIIDKLREKLSLEEVELLEELLILEGIIFYPNSVEDLESAYEDVISRTISSLHQAVEELVFTVEKLKRENNVLKSRLTAAETTNQLGRNSGGNARLWDKISGALGYPNHGGSLSSSNPAVFNFGDSNSDTGGLTAGIGFSLPPPYGQTYFHKPSGRFSDGRLIIDFLVNAAELPFLKAYLDSVGAPSFRRGCNYAAAGATILPATAASVCPFSFGIQVNQFSRFKARVLELLSQSKANGTYLPVEDYFSKGLYMFDIGQNDLAGAFYSKTLDQVLALIPTVLTEFESGIKRLYEEGARHFWIHNTGPLGCLAQNIAKFGGDPSTLDEHGCVRGHNQAAMSFNLHLHTFCEKLQSQYVGAVVTYVDIYAIKSNLIANYSHFGFEQPILVCCGFGGAPLNYDSRVGCGRTAVVNGSAASAKACMDSSKYVNWDGIHYTDAANRFVASQILAGKYCQLRLI</sequence>
<dbReference type="SUPFAM" id="SSF52540">
    <property type="entry name" value="P-loop containing nucleoside triphosphate hydrolases"/>
    <property type="match status" value="1"/>
</dbReference>
<keyword evidence="5 8" id="KW-0067">ATP-binding</keyword>
<feature type="domain" description="Kinesin motor" evidence="11">
    <location>
        <begin position="3"/>
        <end position="291"/>
    </location>
</feature>
<keyword evidence="4" id="KW-0378">Hydrolase</keyword>
<evidence type="ECO:0000259" key="11">
    <source>
        <dbReference type="PROSITE" id="PS50067"/>
    </source>
</evidence>
<keyword evidence="2" id="KW-0732">Signal</keyword>
<comment type="similarity">
    <text evidence="8 9">Belongs to the TRAFAC class myosin-kinesin ATPase superfamily. Kinesin family.</text>
</comment>
<dbReference type="EMBL" id="BSYO01000010">
    <property type="protein sequence ID" value="GMH10450.1"/>
    <property type="molecule type" value="Genomic_DNA"/>
</dbReference>
<dbReference type="PROSITE" id="PS00411">
    <property type="entry name" value="KINESIN_MOTOR_1"/>
    <property type="match status" value="1"/>
</dbReference>
<keyword evidence="9" id="KW-0493">Microtubule</keyword>
<dbReference type="CDD" id="cd01837">
    <property type="entry name" value="SGNH_plant_lipase_like"/>
    <property type="match status" value="1"/>
</dbReference>
<keyword evidence="10" id="KW-0175">Coiled coil</keyword>
<dbReference type="PANTHER" id="PTHR22835:SF536">
    <property type="entry name" value="OS05G0401000 PROTEIN"/>
    <property type="match status" value="1"/>
</dbReference>
<dbReference type="InterPro" id="IPR035669">
    <property type="entry name" value="SGNH_plant_lipase-like"/>
</dbReference>
<dbReference type="InterPro" id="IPR027417">
    <property type="entry name" value="P-loop_NTPase"/>
</dbReference>
<name>A0AAD3SGP0_NEPGR</name>
<dbReference type="SMART" id="SM00129">
    <property type="entry name" value="KISc"/>
    <property type="match status" value="1"/>
</dbReference>
<dbReference type="Pfam" id="PF00225">
    <property type="entry name" value="Kinesin"/>
    <property type="match status" value="2"/>
</dbReference>
<keyword evidence="3 8" id="KW-0547">Nucleotide-binding</keyword>
<evidence type="ECO:0000313" key="12">
    <source>
        <dbReference type="EMBL" id="GMH10450.1"/>
    </source>
</evidence>
<evidence type="ECO:0000256" key="9">
    <source>
        <dbReference type="RuleBase" id="RU000394"/>
    </source>
</evidence>
<evidence type="ECO:0000256" key="7">
    <source>
        <dbReference type="ARBA" id="ARBA00023180"/>
    </source>
</evidence>
<dbReference type="Gene3D" id="3.40.850.10">
    <property type="entry name" value="Kinesin motor domain"/>
    <property type="match status" value="2"/>
</dbReference>
<evidence type="ECO:0000256" key="2">
    <source>
        <dbReference type="ARBA" id="ARBA00022729"/>
    </source>
</evidence>
<feature type="coiled-coil region" evidence="10">
    <location>
        <begin position="345"/>
        <end position="372"/>
    </location>
</feature>
<feature type="binding site" evidence="8">
    <location>
        <begin position="86"/>
        <end position="93"/>
    </location>
    <ligand>
        <name>ATP</name>
        <dbReference type="ChEBI" id="CHEBI:30616"/>
    </ligand>
</feature>
<dbReference type="GO" id="GO:0003777">
    <property type="term" value="F:microtubule motor activity"/>
    <property type="evidence" value="ECO:0007669"/>
    <property type="project" value="InterPro"/>
</dbReference>
<dbReference type="GO" id="GO:0005874">
    <property type="term" value="C:microtubule"/>
    <property type="evidence" value="ECO:0007669"/>
    <property type="project" value="UniProtKB-KW"/>
</dbReference>
<evidence type="ECO:0000256" key="10">
    <source>
        <dbReference type="SAM" id="Coils"/>
    </source>
</evidence>
<evidence type="ECO:0000313" key="13">
    <source>
        <dbReference type="Proteomes" id="UP001279734"/>
    </source>
</evidence>
<evidence type="ECO:0000256" key="5">
    <source>
        <dbReference type="ARBA" id="ARBA00022840"/>
    </source>
</evidence>
<dbReference type="Gene3D" id="3.40.50.1110">
    <property type="entry name" value="SGNH hydrolase"/>
    <property type="match status" value="1"/>
</dbReference>
<dbReference type="Proteomes" id="UP001279734">
    <property type="component" value="Unassembled WGS sequence"/>
</dbReference>
<dbReference type="GO" id="GO:0016788">
    <property type="term" value="F:hydrolase activity, acting on ester bonds"/>
    <property type="evidence" value="ECO:0007669"/>
    <property type="project" value="InterPro"/>
</dbReference>